<evidence type="ECO:0000313" key="6">
    <source>
        <dbReference type="Proteomes" id="UP001057580"/>
    </source>
</evidence>
<dbReference type="SUPFAM" id="SSF52172">
    <property type="entry name" value="CheY-like"/>
    <property type="match status" value="1"/>
</dbReference>
<proteinExistence type="predicted"/>
<dbReference type="SMART" id="SM00448">
    <property type="entry name" value="REC"/>
    <property type="match status" value="1"/>
</dbReference>
<evidence type="ECO:0000256" key="2">
    <source>
        <dbReference type="PROSITE-ProRule" id="PRU00169"/>
    </source>
</evidence>
<dbReference type="GeneID" id="74943147"/>
<dbReference type="InterPro" id="IPR000014">
    <property type="entry name" value="PAS"/>
</dbReference>
<dbReference type="InterPro" id="IPR050595">
    <property type="entry name" value="Bact_response_regulator"/>
</dbReference>
<keyword evidence="1 2" id="KW-0597">Phosphoprotein</keyword>
<dbReference type="PANTHER" id="PTHR44591">
    <property type="entry name" value="STRESS RESPONSE REGULATOR PROTEIN 1"/>
    <property type="match status" value="1"/>
</dbReference>
<reference evidence="5" key="1">
    <citation type="submission" date="2022-09" db="EMBL/GenBank/DDBJ databases">
        <title>Diverse halophilic archaea isolated from saline environments.</title>
        <authorList>
            <person name="Cui H.-L."/>
        </authorList>
    </citation>
    <scope>NUCLEOTIDE SEQUENCE</scope>
    <source>
        <strain evidence="5">ZS-35-S2</strain>
    </source>
</reference>
<dbReference type="Proteomes" id="UP001057580">
    <property type="component" value="Chromosome"/>
</dbReference>
<dbReference type="NCBIfam" id="TIGR00229">
    <property type="entry name" value="sensory_box"/>
    <property type="match status" value="2"/>
</dbReference>
<accession>A0A9E7U9A8</accession>
<dbReference type="EMBL" id="CP104003">
    <property type="protein sequence ID" value="UWM52862.1"/>
    <property type="molecule type" value="Genomic_DNA"/>
</dbReference>
<dbReference type="SUPFAM" id="SSF55785">
    <property type="entry name" value="PYP-like sensor domain (PAS domain)"/>
    <property type="match status" value="2"/>
</dbReference>
<dbReference type="InterPro" id="IPR001789">
    <property type="entry name" value="Sig_transdc_resp-reg_receiver"/>
</dbReference>
<dbReference type="Pfam" id="PF00072">
    <property type="entry name" value="Response_reg"/>
    <property type="match status" value="1"/>
</dbReference>
<feature type="domain" description="Response regulatory" evidence="3">
    <location>
        <begin position="9"/>
        <end position="125"/>
    </location>
</feature>
<dbReference type="InterPro" id="IPR013767">
    <property type="entry name" value="PAS_fold"/>
</dbReference>
<dbReference type="Pfam" id="PF00989">
    <property type="entry name" value="PAS"/>
    <property type="match status" value="1"/>
</dbReference>
<dbReference type="Gene3D" id="3.40.50.2300">
    <property type="match status" value="1"/>
</dbReference>
<keyword evidence="6" id="KW-1185">Reference proteome</keyword>
<feature type="modified residue" description="4-aspartylphosphate" evidence="2">
    <location>
        <position position="60"/>
    </location>
</feature>
<evidence type="ECO:0000259" key="4">
    <source>
        <dbReference type="PROSITE" id="PS50112"/>
    </source>
</evidence>
<dbReference type="CDD" id="cd00130">
    <property type="entry name" value="PAS"/>
    <property type="match status" value="2"/>
</dbReference>
<dbReference type="Gene3D" id="3.30.450.20">
    <property type="entry name" value="PAS domain"/>
    <property type="match status" value="2"/>
</dbReference>
<feature type="domain" description="PAS" evidence="4">
    <location>
        <begin position="140"/>
        <end position="211"/>
    </location>
</feature>
<evidence type="ECO:0000313" key="5">
    <source>
        <dbReference type="EMBL" id="UWM52862.1"/>
    </source>
</evidence>
<feature type="domain" description="PAS" evidence="4">
    <location>
        <begin position="266"/>
        <end position="321"/>
    </location>
</feature>
<dbReference type="InterPro" id="IPR011006">
    <property type="entry name" value="CheY-like_superfamily"/>
</dbReference>
<dbReference type="PROSITE" id="PS50112">
    <property type="entry name" value="PAS"/>
    <property type="match status" value="2"/>
</dbReference>
<dbReference type="SMART" id="SM00091">
    <property type="entry name" value="PAS"/>
    <property type="match status" value="2"/>
</dbReference>
<name>A0A9E7U9A8_9EURY</name>
<dbReference type="PANTHER" id="PTHR44591:SF21">
    <property type="entry name" value="TWO-COMPONENT RESPONSE REGULATOR"/>
    <property type="match status" value="1"/>
</dbReference>
<evidence type="ECO:0000259" key="3">
    <source>
        <dbReference type="PROSITE" id="PS50110"/>
    </source>
</evidence>
<evidence type="ECO:0000256" key="1">
    <source>
        <dbReference type="ARBA" id="ARBA00022553"/>
    </source>
</evidence>
<dbReference type="Pfam" id="PF08448">
    <property type="entry name" value="PAS_4"/>
    <property type="match status" value="1"/>
</dbReference>
<dbReference type="RefSeq" id="WP_260591857.1">
    <property type="nucleotide sequence ID" value="NZ_CP104003.1"/>
</dbReference>
<dbReference type="InterPro" id="IPR013656">
    <property type="entry name" value="PAS_4"/>
</dbReference>
<organism evidence="5 6">
    <name type="scientific">Salinirubellus salinus</name>
    <dbReference type="NCBI Taxonomy" id="1364945"/>
    <lineage>
        <taxon>Archaea</taxon>
        <taxon>Methanobacteriati</taxon>
        <taxon>Methanobacteriota</taxon>
        <taxon>Stenosarchaea group</taxon>
        <taxon>Halobacteria</taxon>
        <taxon>Halobacteriales</taxon>
        <taxon>Natronomonadaceae</taxon>
        <taxon>Salinirubellus</taxon>
    </lineage>
</organism>
<sequence length="381" mass="41824">MARSPSKIHVLHVDDDPMFLDLAATFLERTDEAFEVTTVEDASTALESLETGPYDCVVSDYDMPEMDGLELLRAVRRVDPDLPFVLFTGRGSEEVASEAISAGVTEYMQKDTNGDQFLVLANRVRNAVERHRAETSLDEVESRYRQMLQTSPSPVVLFDGDATIDYANEAAAEMVGAVSPADLVGQSVEAFVHPESRALVGERLQTVLEDREPVPTVEQRYVGPDGEDAYALIATAPVVYDGKEGGQAVLSDVTDLREMERELLTERTFVDQLLDTLDDAFYHLDMDGEVVRVNVRAQEMSGHDREELLGCCVSELFETEDGPFGEAVETALREGEVRLRAELVTDGGDRVPLTLRHHRLVGPSGDPLGVVGFGRTDGGTD</sequence>
<dbReference type="GO" id="GO:0000160">
    <property type="term" value="P:phosphorelay signal transduction system"/>
    <property type="evidence" value="ECO:0007669"/>
    <property type="project" value="InterPro"/>
</dbReference>
<gene>
    <name evidence="5" type="ORF">N0B31_11955</name>
</gene>
<protein>
    <submittedName>
        <fullName evidence="5">PAS domain S-box protein</fullName>
    </submittedName>
</protein>
<dbReference type="KEGG" id="ssai:N0B31_11955"/>
<dbReference type="PROSITE" id="PS50110">
    <property type="entry name" value="RESPONSE_REGULATORY"/>
    <property type="match status" value="1"/>
</dbReference>
<dbReference type="InterPro" id="IPR035965">
    <property type="entry name" value="PAS-like_dom_sf"/>
</dbReference>
<dbReference type="GO" id="GO:0006355">
    <property type="term" value="P:regulation of DNA-templated transcription"/>
    <property type="evidence" value="ECO:0007669"/>
    <property type="project" value="InterPro"/>
</dbReference>
<dbReference type="AlphaFoldDB" id="A0A9E7U9A8"/>